<dbReference type="PATRIC" id="fig|1088868.3.peg.918"/>
<accession>G6EZP7</accession>
<sequence length="321" mass="34547">MINGRLEYIGTLLRLKKEEKMAEITAALVKELREKTGAGMMDCKKALNETAGNVEEAIDWLRTKGLATAAKKSGRVAAEGLVGVATAGNKAAVVEINAETDFVARNEQFQQFVEDVAKVALTTGDDVEALKNATMENGKTVADNLTSLIATIGENMTIRRARVLEVGSGVVASYVHAALRPTVGKIAVLVALEAPAASADLEDLGRKIGMQVAAVRPIALSIEEVSSDALEREKAIFIEQARASGKPDNIIEKMIDGRIRKFYEEVVLLEQTWIHDGENKVKAVVDKSGSKLVVFERFHLGEGIEKEESDFAAEVAQAAKG</sequence>
<dbReference type="InterPro" id="IPR018101">
    <property type="entry name" value="Transl_elong_Ts_CS"/>
</dbReference>
<dbReference type="Gene3D" id="1.10.8.10">
    <property type="entry name" value="DNA helicase RuvA subunit, C-terminal domain"/>
    <property type="match status" value="1"/>
</dbReference>
<comment type="caution">
    <text evidence="10">The sequence shown here is derived from an EMBL/GenBank/DDBJ whole genome shotgun (WGS) entry which is preliminary data.</text>
</comment>
<evidence type="ECO:0000256" key="5">
    <source>
        <dbReference type="ARBA" id="ARBA00022917"/>
    </source>
</evidence>
<dbReference type="Proteomes" id="UP000005939">
    <property type="component" value="Unassembled WGS sequence"/>
</dbReference>
<evidence type="ECO:0000313" key="11">
    <source>
        <dbReference type="Proteomes" id="UP000005939"/>
    </source>
</evidence>
<protein>
    <recommendedName>
        <fullName evidence="2 6">Elongation factor Ts</fullName>
        <shortName evidence="6">EF-Ts</shortName>
    </recommendedName>
</protein>
<dbReference type="NCBIfam" id="TIGR00116">
    <property type="entry name" value="tsf"/>
    <property type="match status" value="1"/>
</dbReference>
<feature type="region of interest" description="Involved in Mg(2+) ion dislocation from EF-Tu" evidence="6">
    <location>
        <begin position="100"/>
        <end position="103"/>
    </location>
</feature>
<dbReference type="InterPro" id="IPR014039">
    <property type="entry name" value="Transl_elong_EFTs/EF1B_dimer"/>
</dbReference>
<dbReference type="Gene3D" id="3.30.479.20">
    <property type="entry name" value="Elongation factor Ts, dimerisation domain"/>
    <property type="match status" value="2"/>
</dbReference>
<dbReference type="PANTHER" id="PTHR11741">
    <property type="entry name" value="ELONGATION FACTOR TS"/>
    <property type="match status" value="1"/>
</dbReference>
<comment type="similarity">
    <text evidence="1 6 7">Belongs to the EF-Ts family.</text>
</comment>
<dbReference type="Pfam" id="PF00889">
    <property type="entry name" value="EF_TS"/>
    <property type="match status" value="1"/>
</dbReference>
<dbReference type="GO" id="GO:0003746">
    <property type="term" value="F:translation elongation factor activity"/>
    <property type="evidence" value="ECO:0007669"/>
    <property type="project" value="UniProtKB-UniRule"/>
</dbReference>
<dbReference type="STRING" id="1088868.CIN_09170"/>
<dbReference type="PANTHER" id="PTHR11741:SF0">
    <property type="entry name" value="ELONGATION FACTOR TS, MITOCHONDRIAL"/>
    <property type="match status" value="1"/>
</dbReference>
<evidence type="ECO:0000256" key="2">
    <source>
        <dbReference type="ARBA" id="ARBA00016956"/>
    </source>
</evidence>
<dbReference type="PROSITE" id="PS01126">
    <property type="entry name" value="EF_TS_1"/>
    <property type="match status" value="1"/>
</dbReference>
<dbReference type="FunFam" id="1.10.286.20:FF:000001">
    <property type="entry name" value="Elongation factor Ts"/>
    <property type="match status" value="1"/>
</dbReference>
<dbReference type="InterPro" id="IPR001816">
    <property type="entry name" value="Transl_elong_EFTs/EF1B"/>
</dbReference>
<evidence type="ECO:0000256" key="1">
    <source>
        <dbReference type="ARBA" id="ARBA00005532"/>
    </source>
</evidence>
<dbReference type="InterPro" id="IPR036402">
    <property type="entry name" value="EF-Ts_dimer_sf"/>
</dbReference>
<evidence type="ECO:0000256" key="4">
    <source>
        <dbReference type="ARBA" id="ARBA00022768"/>
    </source>
</evidence>
<evidence type="ECO:0000256" key="7">
    <source>
        <dbReference type="RuleBase" id="RU000642"/>
    </source>
</evidence>
<comment type="function">
    <text evidence="6 7">Associates with the EF-Tu.GDP complex and induces the exchange of GDP to GTP. It remains bound to the aminoacyl-tRNA.EF-Tu.GTP complex up to the GTP hydrolysis stage on the ribosome.</text>
</comment>
<organism evidence="10 11">
    <name type="scientific">Commensalibacter intestini A911</name>
    <dbReference type="NCBI Taxonomy" id="1088868"/>
    <lineage>
        <taxon>Bacteria</taxon>
        <taxon>Pseudomonadati</taxon>
        <taxon>Pseudomonadota</taxon>
        <taxon>Alphaproteobacteria</taxon>
        <taxon>Acetobacterales</taxon>
        <taxon>Acetobacteraceae</taxon>
    </lineage>
</organism>
<dbReference type="CDD" id="cd14275">
    <property type="entry name" value="UBA_EF-Ts"/>
    <property type="match status" value="1"/>
</dbReference>
<keyword evidence="4 6" id="KW-0251">Elongation factor</keyword>
<gene>
    <name evidence="6" type="primary">tsf</name>
    <name evidence="10" type="ORF">CIN_09170</name>
</gene>
<dbReference type="FunFam" id="1.10.8.10:FF:000001">
    <property type="entry name" value="Elongation factor Ts"/>
    <property type="match status" value="1"/>
</dbReference>
<evidence type="ECO:0000256" key="6">
    <source>
        <dbReference type="HAMAP-Rule" id="MF_00050"/>
    </source>
</evidence>
<feature type="domain" description="Translation elongation factor EFTs/EF1B dimerisation" evidence="9">
    <location>
        <begin position="91"/>
        <end position="302"/>
    </location>
</feature>
<dbReference type="HAMAP" id="MF_00050">
    <property type="entry name" value="EF_Ts"/>
    <property type="match status" value="1"/>
</dbReference>
<dbReference type="AlphaFoldDB" id="G6EZP7"/>
<evidence type="ECO:0000313" key="10">
    <source>
        <dbReference type="EMBL" id="EHD14985.1"/>
    </source>
</evidence>
<evidence type="ECO:0000256" key="8">
    <source>
        <dbReference type="RuleBase" id="RU000643"/>
    </source>
</evidence>
<reference evidence="10 11" key="1">
    <citation type="submission" date="2011-10" db="EMBL/GenBank/DDBJ databases">
        <title>Genome Sequence of Commensalibacter intestini A911, isolated from Drosophila gut.</title>
        <authorList>
            <person name="Lee W.-J."/>
            <person name="Kim E.-K."/>
        </authorList>
    </citation>
    <scope>NUCLEOTIDE SEQUENCE [LARGE SCALE GENOMIC DNA]</scope>
    <source>
        <strain evidence="10 11">A911</strain>
    </source>
</reference>
<keyword evidence="3 6" id="KW-0963">Cytoplasm</keyword>
<comment type="subcellular location">
    <subcellularLocation>
        <location evidence="6 8">Cytoplasm</location>
    </subcellularLocation>
</comment>
<dbReference type="InterPro" id="IPR009060">
    <property type="entry name" value="UBA-like_sf"/>
</dbReference>
<proteinExistence type="inferred from homology"/>
<evidence type="ECO:0000256" key="3">
    <source>
        <dbReference type="ARBA" id="ARBA00022490"/>
    </source>
</evidence>
<name>G6EZP7_9PROT</name>
<dbReference type="SUPFAM" id="SSF46934">
    <property type="entry name" value="UBA-like"/>
    <property type="match status" value="1"/>
</dbReference>
<dbReference type="GO" id="GO:0005737">
    <property type="term" value="C:cytoplasm"/>
    <property type="evidence" value="ECO:0007669"/>
    <property type="project" value="UniProtKB-SubCell"/>
</dbReference>
<dbReference type="EMBL" id="AGFR01000003">
    <property type="protein sequence ID" value="EHD14985.1"/>
    <property type="molecule type" value="Genomic_DNA"/>
</dbReference>
<dbReference type="eggNOG" id="COG0264">
    <property type="taxonomic scope" value="Bacteria"/>
</dbReference>
<dbReference type="PROSITE" id="PS01127">
    <property type="entry name" value="EF_TS_2"/>
    <property type="match status" value="1"/>
</dbReference>
<dbReference type="Gene3D" id="1.10.286.20">
    <property type="match status" value="1"/>
</dbReference>
<evidence type="ECO:0000259" key="9">
    <source>
        <dbReference type="Pfam" id="PF00889"/>
    </source>
</evidence>
<dbReference type="SUPFAM" id="SSF54713">
    <property type="entry name" value="Elongation factor Ts (EF-Ts), dimerisation domain"/>
    <property type="match status" value="2"/>
</dbReference>
<keyword evidence="5 6" id="KW-0648">Protein biosynthesis</keyword>